<organism evidence="4 5">
    <name type="scientific">Sungouiella intermedia</name>
    <dbReference type="NCBI Taxonomy" id="45354"/>
    <lineage>
        <taxon>Eukaryota</taxon>
        <taxon>Fungi</taxon>
        <taxon>Dikarya</taxon>
        <taxon>Ascomycota</taxon>
        <taxon>Saccharomycotina</taxon>
        <taxon>Pichiomycetes</taxon>
        <taxon>Metschnikowiaceae</taxon>
        <taxon>Sungouiella</taxon>
    </lineage>
</organism>
<dbReference type="GO" id="GO:1904423">
    <property type="term" value="C:dehydrodolichyl diphosphate synthase complex"/>
    <property type="evidence" value="ECO:0007669"/>
    <property type="project" value="TreeGrafter"/>
</dbReference>
<dbReference type="Proteomes" id="UP000182259">
    <property type="component" value="Chromosome IV"/>
</dbReference>
<reference evidence="4 5" key="1">
    <citation type="submission" date="2016-10" db="EMBL/GenBank/DDBJ databases">
        <authorList>
            <person name="de Groot N.N."/>
        </authorList>
    </citation>
    <scope>NUCLEOTIDE SEQUENCE [LARGE SCALE GENOMIC DNA]</scope>
    <source>
        <strain evidence="4 5">PYCC 4715</strain>
    </source>
</reference>
<dbReference type="InterPro" id="IPR018520">
    <property type="entry name" value="UPP_synth-like_CS"/>
</dbReference>
<keyword evidence="2" id="KW-0460">Magnesium</keyword>
<dbReference type="PANTHER" id="PTHR10291:SF2">
    <property type="entry name" value="DEHYDRODOLICHYL DIPHOSPHATE SYNTHASE COMPLEX SUBUNIT SRT1"/>
    <property type="match status" value="1"/>
</dbReference>
<dbReference type="HAMAP" id="MF_01139">
    <property type="entry name" value="ISPT"/>
    <property type="match status" value="1"/>
</dbReference>
<dbReference type="GO" id="GO:0016094">
    <property type="term" value="P:polyprenol biosynthetic process"/>
    <property type="evidence" value="ECO:0007669"/>
    <property type="project" value="TreeGrafter"/>
</dbReference>
<evidence type="ECO:0000256" key="1">
    <source>
        <dbReference type="ARBA" id="ARBA00022679"/>
    </source>
</evidence>
<evidence type="ECO:0000313" key="4">
    <source>
        <dbReference type="EMBL" id="SGZ54948.1"/>
    </source>
</evidence>
<dbReference type="PROSITE" id="PS01066">
    <property type="entry name" value="UPP_SYNTHASE"/>
    <property type="match status" value="1"/>
</dbReference>
<sequence>MVDLSYIQTYIDNFQRVPLLGYPIALIKRIMISVLKTGPLPSHIGLIMDGNRRYAKSKGLKLEDGHSAGAHSLAGILETCYRLNVTEITIYAFSIENFNRPKEEVDTLLGLLRDNIKHLQSFDDSYVHKYKVRVKIIGNKSLIPEDILADLTTVEERTTLPDYERILNICFPYTSRDDITNAVKGVSRSIECHKICKEEVCEKTLSDHMYMGADTIPLDLLIRTSGHSRLSDFMLWQCTANCKVKFIDTLWPNFKFLSLYGILLQWSFQKQTEENENKRVDEQAVVLKHVDLLALPRPPPFACVGQIS</sequence>
<accession>A0A1L0DEE7</accession>
<dbReference type="AlphaFoldDB" id="A0A1L0DEE7"/>
<dbReference type="Gene3D" id="3.40.1180.10">
    <property type="entry name" value="Decaprenyl diphosphate synthase-like"/>
    <property type="match status" value="1"/>
</dbReference>
<dbReference type="EMBL" id="LT635767">
    <property type="protein sequence ID" value="SGZ54948.1"/>
    <property type="molecule type" value="Genomic_DNA"/>
</dbReference>
<dbReference type="FunFam" id="3.40.1180.10:FF:000005">
    <property type="entry name" value="Alkyl transferase"/>
    <property type="match status" value="1"/>
</dbReference>
<proteinExistence type="inferred from homology"/>
<dbReference type="PANTHER" id="PTHR10291">
    <property type="entry name" value="DEHYDRODOLICHYL DIPHOSPHATE SYNTHASE FAMILY MEMBER"/>
    <property type="match status" value="1"/>
</dbReference>
<dbReference type="Pfam" id="PF01255">
    <property type="entry name" value="Prenyltransf"/>
    <property type="match status" value="1"/>
</dbReference>
<dbReference type="GO" id="GO:0045547">
    <property type="term" value="F:ditrans,polycis-polyprenyl diphosphate synthase [(2E,6E)-farnesyl diphosphate specific] activity"/>
    <property type="evidence" value="ECO:0007669"/>
    <property type="project" value="TreeGrafter"/>
</dbReference>
<dbReference type="InterPro" id="IPR036424">
    <property type="entry name" value="UPP_synth-like_sf"/>
</dbReference>
<protein>
    <recommendedName>
        <fullName evidence="3">Alkyl transferase</fullName>
        <ecNumber evidence="3">2.5.1.-</ecNumber>
    </recommendedName>
</protein>
<dbReference type="GO" id="GO:0016020">
    <property type="term" value="C:membrane"/>
    <property type="evidence" value="ECO:0007669"/>
    <property type="project" value="TreeGrafter"/>
</dbReference>
<evidence type="ECO:0000256" key="2">
    <source>
        <dbReference type="ARBA" id="ARBA00022842"/>
    </source>
</evidence>
<dbReference type="EC" id="2.5.1.-" evidence="3"/>
<dbReference type="CDD" id="cd00475">
    <property type="entry name" value="Cis_IPPS"/>
    <property type="match status" value="1"/>
</dbReference>
<comment type="similarity">
    <text evidence="3">Belongs to the UPP synthase family.</text>
</comment>
<gene>
    <name evidence="4" type="ORF">SAMEA4029009_CIC11G00000005650</name>
</gene>
<name>A0A1L0DEE7_9ASCO</name>
<dbReference type="GO" id="GO:0005811">
    <property type="term" value="C:lipid droplet"/>
    <property type="evidence" value="ECO:0007669"/>
    <property type="project" value="TreeGrafter"/>
</dbReference>
<dbReference type="InterPro" id="IPR001441">
    <property type="entry name" value="UPP_synth-like"/>
</dbReference>
<dbReference type="NCBIfam" id="TIGR00055">
    <property type="entry name" value="uppS"/>
    <property type="match status" value="1"/>
</dbReference>
<dbReference type="GO" id="GO:0005783">
    <property type="term" value="C:endoplasmic reticulum"/>
    <property type="evidence" value="ECO:0007669"/>
    <property type="project" value="TreeGrafter"/>
</dbReference>
<evidence type="ECO:0000313" key="5">
    <source>
        <dbReference type="Proteomes" id="UP000182259"/>
    </source>
</evidence>
<evidence type="ECO:0000256" key="3">
    <source>
        <dbReference type="RuleBase" id="RU363018"/>
    </source>
</evidence>
<dbReference type="SUPFAM" id="SSF64005">
    <property type="entry name" value="Undecaprenyl diphosphate synthase"/>
    <property type="match status" value="1"/>
</dbReference>
<keyword evidence="1 3" id="KW-0808">Transferase</keyword>